<feature type="domain" description="CzcB N-terminal" evidence="4">
    <location>
        <begin position="43"/>
        <end position="132"/>
    </location>
</feature>
<dbReference type="Pfam" id="PF25954">
    <property type="entry name" value="Beta-barrel_RND_2"/>
    <property type="match status" value="1"/>
</dbReference>
<evidence type="ECO:0000256" key="1">
    <source>
        <dbReference type="ARBA" id="ARBA00022448"/>
    </source>
</evidence>
<evidence type="ECO:0000259" key="5">
    <source>
        <dbReference type="Pfam" id="PF25973"/>
    </source>
</evidence>
<keyword evidence="8" id="KW-1185">Reference proteome</keyword>
<keyword evidence="1" id="KW-0813">Transport</keyword>
<dbReference type="Pfam" id="PF25971">
    <property type="entry name" value="CzcB_N"/>
    <property type="match status" value="1"/>
</dbReference>
<feature type="domain" description="CusB-like beta-barrel" evidence="3">
    <location>
        <begin position="256"/>
        <end position="328"/>
    </location>
</feature>
<evidence type="ECO:0000256" key="2">
    <source>
        <dbReference type="SAM" id="SignalP"/>
    </source>
</evidence>
<evidence type="ECO:0000259" key="4">
    <source>
        <dbReference type="Pfam" id="PF25971"/>
    </source>
</evidence>
<name>A0ABQ1RC89_9ALTE</name>
<evidence type="ECO:0000313" key="7">
    <source>
        <dbReference type="EMBL" id="GGD65675.1"/>
    </source>
</evidence>
<dbReference type="SUPFAM" id="SSF51230">
    <property type="entry name" value="Single hybrid motif"/>
    <property type="match status" value="1"/>
</dbReference>
<dbReference type="Pfam" id="PF25975">
    <property type="entry name" value="CzcB_C"/>
    <property type="match status" value="1"/>
</dbReference>
<dbReference type="Proteomes" id="UP000614272">
    <property type="component" value="Unassembled WGS sequence"/>
</dbReference>
<dbReference type="InterPro" id="IPR011053">
    <property type="entry name" value="Single_hybrid_motif"/>
</dbReference>
<gene>
    <name evidence="7" type="ORF">GCM10011357_21160</name>
</gene>
<proteinExistence type="predicted"/>
<keyword evidence="2" id="KW-0732">Signal</keyword>
<dbReference type="PANTHER" id="PTHR30097">
    <property type="entry name" value="CATION EFFLUX SYSTEM PROTEIN CUSB"/>
    <property type="match status" value="1"/>
</dbReference>
<dbReference type="InterPro" id="IPR058792">
    <property type="entry name" value="Beta-barrel_RND_2"/>
</dbReference>
<dbReference type="InterPro" id="IPR051909">
    <property type="entry name" value="MFP_Cation_Efflux"/>
</dbReference>
<evidence type="ECO:0000313" key="8">
    <source>
        <dbReference type="Proteomes" id="UP000614272"/>
    </source>
</evidence>
<dbReference type="EMBL" id="BMGJ01000007">
    <property type="protein sequence ID" value="GGD65675.1"/>
    <property type="molecule type" value="Genomic_DNA"/>
</dbReference>
<dbReference type="Gene3D" id="2.40.30.170">
    <property type="match status" value="1"/>
</dbReference>
<sequence>MKYLPLLIFIMTMCFGLSELPRAFASGGDQHDHTEQQQGPEGGKLLTAGDFAVEISIFESGIAPEMRVYTYQNNRIVQPDKVRLQVTLHRLGNVTDTLTFSPEGNYLVSNETVAEPHSYKVSVKAQTGKQQGAWDYESVEGRTTLTDRVIRKAGITVDKAGPQTLNFTERLFGVVAPVNKRIAHVSATYAGIVTDVRVNIGEAVNKGQTLAVVKSAASGTEYDLVSPISGEVTQRLVNTGEMAAEQMLFEIIDLSKVWVELSAFPQNIDKLKVGQQAEIFDLHQHQRVKGQVTYIAPIMTGGHIARARVLVSNTHGHWRPGMHVQADVKVGQKAVPLAVKTDALKTFRNMPVVFARFGNTFEVRMPQLGDTDGNYTEVKSGLAPGTFYVSGNSYLLKADILKHGASHQH</sequence>
<organism evidence="7 8">
    <name type="scientific">Lacimicrobium alkaliphilum</name>
    <dbReference type="NCBI Taxonomy" id="1526571"/>
    <lineage>
        <taxon>Bacteria</taxon>
        <taxon>Pseudomonadati</taxon>
        <taxon>Pseudomonadota</taxon>
        <taxon>Gammaproteobacteria</taxon>
        <taxon>Alteromonadales</taxon>
        <taxon>Alteromonadaceae</taxon>
        <taxon>Lacimicrobium</taxon>
    </lineage>
</organism>
<dbReference type="Pfam" id="PF25973">
    <property type="entry name" value="BSH_CzcB"/>
    <property type="match status" value="1"/>
</dbReference>
<dbReference type="Gene3D" id="2.40.420.20">
    <property type="match status" value="1"/>
</dbReference>
<feature type="signal peptide" evidence="2">
    <location>
        <begin position="1"/>
        <end position="25"/>
    </location>
</feature>
<dbReference type="InterPro" id="IPR058649">
    <property type="entry name" value="CzcB_C"/>
</dbReference>
<feature type="domain" description="CzcB-like C-terminal circularly permuted SH3-like" evidence="6">
    <location>
        <begin position="337"/>
        <end position="397"/>
    </location>
</feature>
<dbReference type="RefSeq" id="WP_099034432.1">
    <property type="nucleotide sequence ID" value="NZ_BMGJ01000007.1"/>
</dbReference>
<dbReference type="InterPro" id="IPR058646">
    <property type="entry name" value="CzcB_N"/>
</dbReference>
<dbReference type="PANTHER" id="PTHR30097:SF4">
    <property type="entry name" value="SLR6042 PROTEIN"/>
    <property type="match status" value="1"/>
</dbReference>
<reference evidence="8" key="1">
    <citation type="journal article" date="2019" name="Int. J. Syst. Evol. Microbiol.">
        <title>The Global Catalogue of Microorganisms (GCM) 10K type strain sequencing project: providing services to taxonomists for standard genome sequencing and annotation.</title>
        <authorList>
            <consortium name="The Broad Institute Genomics Platform"/>
            <consortium name="The Broad Institute Genome Sequencing Center for Infectious Disease"/>
            <person name="Wu L."/>
            <person name="Ma J."/>
        </authorList>
    </citation>
    <scope>NUCLEOTIDE SEQUENCE [LARGE SCALE GENOMIC DNA]</scope>
    <source>
        <strain evidence="8">CGMCC 1.12923</strain>
    </source>
</reference>
<protein>
    <submittedName>
        <fullName evidence="7">Cation efflux system protein</fullName>
    </submittedName>
</protein>
<dbReference type="InterPro" id="IPR058647">
    <property type="entry name" value="BSH_CzcB-like"/>
</dbReference>
<accession>A0ABQ1RC89</accession>
<evidence type="ECO:0000259" key="3">
    <source>
        <dbReference type="Pfam" id="PF25954"/>
    </source>
</evidence>
<feature type="chain" id="PRO_5046144551" evidence="2">
    <location>
        <begin position="26"/>
        <end position="409"/>
    </location>
</feature>
<feature type="domain" description="CzcB-like barrel-sandwich hybrid" evidence="5">
    <location>
        <begin position="181"/>
        <end position="251"/>
    </location>
</feature>
<evidence type="ECO:0000259" key="6">
    <source>
        <dbReference type="Pfam" id="PF25975"/>
    </source>
</evidence>
<dbReference type="CDD" id="cd06850">
    <property type="entry name" value="biotinyl_domain"/>
    <property type="match status" value="1"/>
</dbReference>
<comment type="caution">
    <text evidence="7">The sequence shown here is derived from an EMBL/GenBank/DDBJ whole genome shotgun (WGS) entry which is preliminary data.</text>
</comment>